<comment type="caution">
    <text evidence="1">The sequence shown here is derived from an EMBL/GenBank/DDBJ whole genome shotgun (WGS) entry which is preliminary data.</text>
</comment>
<gene>
    <name evidence="1" type="ORF">HW554_10515</name>
</gene>
<accession>A0A7Y7PPK2</accession>
<sequence>MDTTTDPPRLLIEQPPHDEAEAALLARLTETLATAEPRPDLRDLAPDVRQLFPGPAYLVGCGGAHVWLHRTADSQRLAIIR</sequence>
<organism evidence="1 2">
    <name type="scientific">Hymenobacter lapidiphilus</name>
    <dbReference type="NCBI Taxonomy" id="2608003"/>
    <lineage>
        <taxon>Bacteria</taxon>
        <taxon>Pseudomonadati</taxon>
        <taxon>Bacteroidota</taxon>
        <taxon>Cytophagia</taxon>
        <taxon>Cytophagales</taxon>
        <taxon>Hymenobacteraceae</taxon>
        <taxon>Hymenobacter</taxon>
    </lineage>
</organism>
<name>A0A7Y7PPK2_9BACT</name>
<dbReference type="RefSeq" id="WP_176908544.1">
    <property type="nucleotide sequence ID" value="NZ_JABKAU010000016.1"/>
</dbReference>
<proteinExistence type="predicted"/>
<dbReference type="AlphaFoldDB" id="A0A7Y7PPK2"/>
<keyword evidence="2" id="KW-1185">Reference proteome</keyword>
<evidence type="ECO:0000313" key="2">
    <source>
        <dbReference type="Proteomes" id="UP000565521"/>
    </source>
</evidence>
<dbReference type="EMBL" id="JABKAU010000016">
    <property type="protein sequence ID" value="NVO31643.1"/>
    <property type="molecule type" value="Genomic_DNA"/>
</dbReference>
<evidence type="ECO:0000313" key="1">
    <source>
        <dbReference type="EMBL" id="NVO31643.1"/>
    </source>
</evidence>
<protein>
    <submittedName>
        <fullName evidence="1">Uncharacterized protein</fullName>
    </submittedName>
</protein>
<dbReference type="Proteomes" id="UP000565521">
    <property type="component" value="Unassembled WGS sequence"/>
</dbReference>
<reference evidence="1 2" key="1">
    <citation type="submission" date="2020-05" db="EMBL/GenBank/DDBJ databases">
        <title>Hymenobacter terrestris sp. nov. and Hymenobacter lapidiphilus sp. nov., isolated from regoliths in Antarctica.</title>
        <authorList>
            <person name="Sedlacek I."/>
            <person name="Pantucek R."/>
            <person name="Zeman M."/>
            <person name="Holochova P."/>
            <person name="Kralova S."/>
            <person name="Stankova E."/>
            <person name="Sedo O."/>
            <person name="Micenkova L."/>
            <person name="Svec P."/>
            <person name="Gupta V."/>
            <person name="Sood U."/>
            <person name="Korpole U.S."/>
            <person name="Lal R."/>
        </authorList>
    </citation>
    <scope>NUCLEOTIDE SEQUENCE [LARGE SCALE GENOMIC DNA]</scope>
    <source>
        <strain evidence="1 2">P5342</strain>
    </source>
</reference>